<evidence type="ECO:0000313" key="2">
    <source>
        <dbReference type="EMBL" id="PLB47731.1"/>
    </source>
</evidence>
<dbReference type="VEuPathDB" id="FungiDB:P170DRAFT_196350"/>
<keyword evidence="3" id="KW-1185">Reference proteome</keyword>
<accession>A0A2I2G4C8</accession>
<comment type="caution">
    <text evidence="2">The sequence shown here is derived from an EMBL/GenBank/DDBJ whole genome shotgun (WGS) entry which is preliminary data.</text>
</comment>
<dbReference type="GeneID" id="36550437"/>
<evidence type="ECO:0000256" key="1">
    <source>
        <dbReference type="SAM" id="Phobius"/>
    </source>
</evidence>
<feature type="transmembrane region" description="Helical" evidence="1">
    <location>
        <begin position="96"/>
        <end position="113"/>
    </location>
</feature>
<dbReference type="EMBL" id="MSFO01000005">
    <property type="protein sequence ID" value="PLB47731.1"/>
    <property type="molecule type" value="Genomic_DNA"/>
</dbReference>
<sequence length="116" mass="13170">MRPSVFCLVFQDFMFFTEVTINGLRDHGYSNYVSNDTNIKAYGSHQHSQSCVVHSLCSHLVLQSKPRHACPCQGGDLGTNISTQTTTTKWLKKLDFSWLLFLVVFLGLSVRMLRLV</sequence>
<protein>
    <submittedName>
        <fullName evidence="2">Uncharacterized protein</fullName>
    </submittedName>
</protein>
<keyword evidence="1" id="KW-1133">Transmembrane helix</keyword>
<proteinExistence type="predicted"/>
<evidence type="ECO:0000313" key="3">
    <source>
        <dbReference type="Proteomes" id="UP000234275"/>
    </source>
</evidence>
<organism evidence="2 3">
    <name type="scientific">Aspergillus steynii IBT 23096</name>
    <dbReference type="NCBI Taxonomy" id="1392250"/>
    <lineage>
        <taxon>Eukaryota</taxon>
        <taxon>Fungi</taxon>
        <taxon>Dikarya</taxon>
        <taxon>Ascomycota</taxon>
        <taxon>Pezizomycotina</taxon>
        <taxon>Eurotiomycetes</taxon>
        <taxon>Eurotiomycetidae</taxon>
        <taxon>Eurotiales</taxon>
        <taxon>Aspergillaceae</taxon>
        <taxon>Aspergillus</taxon>
        <taxon>Aspergillus subgen. Circumdati</taxon>
    </lineage>
</organism>
<gene>
    <name evidence="2" type="ORF">P170DRAFT_196350</name>
</gene>
<keyword evidence="1" id="KW-0472">Membrane</keyword>
<reference evidence="2 3" key="1">
    <citation type="submission" date="2016-12" db="EMBL/GenBank/DDBJ databases">
        <title>The genomes of Aspergillus section Nigri reveals drivers in fungal speciation.</title>
        <authorList>
            <consortium name="DOE Joint Genome Institute"/>
            <person name="Vesth T.C."/>
            <person name="Nybo J."/>
            <person name="Theobald S."/>
            <person name="Brandl J."/>
            <person name="Frisvad J.C."/>
            <person name="Nielsen K.F."/>
            <person name="Lyhne E.K."/>
            <person name="Kogle M.E."/>
            <person name="Kuo A."/>
            <person name="Riley R."/>
            <person name="Clum A."/>
            <person name="Nolan M."/>
            <person name="Lipzen A."/>
            <person name="Salamov A."/>
            <person name="Henrissat B."/>
            <person name="Wiebenga A."/>
            <person name="De Vries R.P."/>
            <person name="Grigoriev I.V."/>
            <person name="Mortensen U.H."/>
            <person name="Andersen M.R."/>
            <person name="Baker S.E."/>
        </authorList>
    </citation>
    <scope>NUCLEOTIDE SEQUENCE [LARGE SCALE GENOMIC DNA]</scope>
    <source>
        <strain evidence="2 3">IBT 23096</strain>
    </source>
</reference>
<name>A0A2I2G4C8_9EURO</name>
<keyword evidence="1" id="KW-0812">Transmembrane</keyword>
<dbReference type="Proteomes" id="UP000234275">
    <property type="component" value="Unassembled WGS sequence"/>
</dbReference>
<dbReference type="RefSeq" id="XP_024703033.1">
    <property type="nucleotide sequence ID" value="XM_024842739.1"/>
</dbReference>
<dbReference type="AlphaFoldDB" id="A0A2I2G4C8"/>